<feature type="non-terminal residue" evidence="1">
    <location>
        <position position="166"/>
    </location>
</feature>
<dbReference type="Proteomes" id="UP000265520">
    <property type="component" value="Unassembled WGS sequence"/>
</dbReference>
<dbReference type="PANTHER" id="PTHR34427:SF5">
    <property type="entry name" value="DUF4283 DOMAIN-CONTAINING PROTEIN"/>
    <property type="match status" value="1"/>
</dbReference>
<dbReference type="EMBL" id="LXQA010124328">
    <property type="protein sequence ID" value="MCI21323.1"/>
    <property type="molecule type" value="Genomic_DNA"/>
</dbReference>
<dbReference type="PANTHER" id="PTHR34427">
    <property type="entry name" value="DUF4283 DOMAIN PROTEIN"/>
    <property type="match status" value="1"/>
</dbReference>
<evidence type="ECO:0000313" key="1">
    <source>
        <dbReference type="EMBL" id="MCI21323.1"/>
    </source>
</evidence>
<proteinExistence type="predicted"/>
<name>A0A392QAB3_9FABA</name>
<accession>A0A392QAB3</accession>
<protein>
    <submittedName>
        <fullName evidence="1">Sulfate transporter</fullName>
    </submittedName>
</protein>
<sequence length="166" mass="19004">MSEDVQWAHYGLVATIINGEAIAVVQNRILDARFNDLVIIPMGADKVFVRSSEGVDAMLIISSAEEFFKLVFSNWMRGKNDVMPYRRVVWVRLHGVPLHAWNVNFFKLCVFDYGRFLRADSCSVNKDRLDFTQVLIATPDLDIINRIEMVLVDGVLVEIKIVEEWG</sequence>
<dbReference type="AlphaFoldDB" id="A0A392QAB3"/>
<keyword evidence="2" id="KW-1185">Reference proteome</keyword>
<reference evidence="1 2" key="1">
    <citation type="journal article" date="2018" name="Front. Plant Sci.">
        <title>Red Clover (Trifolium pratense) and Zigzag Clover (T. medium) - A Picture of Genomic Similarities and Differences.</title>
        <authorList>
            <person name="Dluhosova J."/>
            <person name="Istvanek J."/>
            <person name="Nedelnik J."/>
            <person name="Repkova J."/>
        </authorList>
    </citation>
    <scope>NUCLEOTIDE SEQUENCE [LARGE SCALE GENOMIC DNA]</scope>
    <source>
        <strain evidence="2">cv. 10/8</strain>
        <tissue evidence="1">Leaf</tissue>
    </source>
</reference>
<comment type="caution">
    <text evidence="1">The sequence shown here is derived from an EMBL/GenBank/DDBJ whole genome shotgun (WGS) entry which is preliminary data.</text>
</comment>
<organism evidence="1 2">
    <name type="scientific">Trifolium medium</name>
    <dbReference type="NCBI Taxonomy" id="97028"/>
    <lineage>
        <taxon>Eukaryota</taxon>
        <taxon>Viridiplantae</taxon>
        <taxon>Streptophyta</taxon>
        <taxon>Embryophyta</taxon>
        <taxon>Tracheophyta</taxon>
        <taxon>Spermatophyta</taxon>
        <taxon>Magnoliopsida</taxon>
        <taxon>eudicotyledons</taxon>
        <taxon>Gunneridae</taxon>
        <taxon>Pentapetalae</taxon>
        <taxon>rosids</taxon>
        <taxon>fabids</taxon>
        <taxon>Fabales</taxon>
        <taxon>Fabaceae</taxon>
        <taxon>Papilionoideae</taxon>
        <taxon>50 kb inversion clade</taxon>
        <taxon>NPAAA clade</taxon>
        <taxon>Hologalegina</taxon>
        <taxon>IRL clade</taxon>
        <taxon>Trifolieae</taxon>
        <taxon>Trifolium</taxon>
    </lineage>
</organism>
<evidence type="ECO:0000313" key="2">
    <source>
        <dbReference type="Proteomes" id="UP000265520"/>
    </source>
</evidence>